<name>A0ACC2H8F7_DALPE</name>
<sequence>MKRYSLPLAGRRARKRAPQPSITHRGAGSHALQIISAGRRNQREHRKNSGHGLMKGIECLSLSMGGEEGLVERRTADNNQEVWCHVTAEIKARKQRQERRHRAGADEGHDRGVTGL</sequence>
<protein>
    <submittedName>
        <fullName evidence="1">Uncharacterized protein</fullName>
    </submittedName>
</protein>
<accession>A0ACC2H8F7</accession>
<evidence type="ECO:0000313" key="2">
    <source>
        <dbReference type="Proteomes" id="UP001157502"/>
    </source>
</evidence>
<organism evidence="1 2">
    <name type="scientific">Dallia pectoralis</name>
    <name type="common">Alaska blackfish</name>
    <dbReference type="NCBI Taxonomy" id="75939"/>
    <lineage>
        <taxon>Eukaryota</taxon>
        <taxon>Metazoa</taxon>
        <taxon>Chordata</taxon>
        <taxon>Craniata</taxon>
        <taxon>Vertebrata</taxon>
        <taxon>Euteleostomi</taxon>
        <taxon>Actinopterygii</taxon>
        <taxon>Neopterygii</taxon>
        <taxon>Teleostei</taxon>
        <taxon>Protacanthopterygii</taxon>
        <taxon>Esociformes</taxon>
        <taxon>Umbridae</taxon>
        <taxon>Dallia</taxon>
    </lineage>
</organism>
<dbReference type="EMBL" id="CM055732">
    <property type="protein sequence ID" value="KAJ8012153.1"/>
    <property type="molecule type" value="Genomic_DNA"/>
</dbReference>
<keyword evidence="2" id="KW-1185">Reference proteome</keyword>
<proteinExistence type="predicted"/>
<comment type="caution">
    <text evidence="1">The sequence shown here is derived from an EMBL/GenBank/DDBJ whole genome shotgun (WGS) entry which is preliminary data.</text>
</comment>
<evidence type="ECO:0000313" key="1">
    <source>
        <dbReference type="EMBL" id="KAJ8012153.1"/>
    </source>
</evidence>
<reference evidence="1" key="1">
    <citation type="submission" date="2021-05" db="EMBL/GenBank/DDBJ databases">
        <authorList>
            <person name="Pan Q."/>
            <person name="Jouanno E."/>
            <person name="Zahm M."/>
            <person name="Klopp C."/>
            <person name="Cabau C."/>
            <person name="Louis A."/>
            <person name="Berthelot C."/>
            <person name="Parey E."/>
            <person name="Roest Crollius H."/>
            <person name="Montfort J."/>
            <person name="Robinson-Rechavi M."/>
            <person name="Bouchez O."/>
            <person name="Lampietro C."/>
            <person name="Lopez Roques C."/>
            <person name="Donnadieu C."/>
            <person name="Postlethwait J."/>
            <person name="Bobe J."/>
            <person name="Dillon D."/>
            <person name="Chandos A."/>
            <person name="von Hippel F."/>
            <person name="Guiguen Y."/>
        </authorList>
    </citation>
    <scope>NUCLEOTIDE SEQUENCE</scope>
    <source>
        <strain evidence="1">YG-Jan2019</strain>
    </source>
</reference>
<gene>
    <name evidence="1" type="ORF">DPEC_G00065730</name>
</gene>
<dbReference type="Proteomes" id="UP001157502">
    <property type="component" value="Chromosome 5"/>
</dbReference>